<proteinExistence type="predicted"/>
<protein>
    <submittedName>
        <fullName evidence="2">PEP-CTERM sorting domain-containing protein</fullName>
    </submittedName>
</protein>
<dbReference type="NCBIfam" id="TIGR02595">
    <property type="entry name" value="PEP_CTERM"/>
    <property type="match status" value="1"/>
</dbReference>
<feature type="domain" description="Ice-binding protein C-terminal" evidence="1">
    <location>
        <begin position="133"/>
        <end position="156"/>
    </location>
</feature>
<gene>
    <name evidence="2" type="ORF">I4X03_011205</name>
</gene>
<comment type="caution">
    <text evidence="2">The sequence shown here is derived from an EMBL/GenBank/DDBJ whole genome shotgun (WGS) entry which is preliminary data.</text>
</comment>
<dbReference type="EMBL" id="JAFBIL020000004">
    <property type="protein sequence ID" value="MBZ2207828.1"/>
    <property type="molecule type" value="Genomic_DNA"/>
</dbReference>
<accession>A0ABS7SQF4</accession>
<evidence type="ECO:0000313" key="3">
    <source>
        <dbReference type="Proteomes" id="UP000809349"/>
    </source>
</evidence>
<evidence type="ECO:0000313" key="2">
    <source>
        <dbReference type="EMBL" id="MBZ2207828.1"/>
    </source>
</evidence>
<dbReference type="Proteomes" id="UP000809349">
    <property type="component" value="Unassembled WGS sequence"/>
</dbReference>
<sequence>MINSISFYRSQGGAMDNATYTLRLSTTGGAVGALDMNAANNVGSDVSVFGTFSLGGAMPDVLTFTGLPFLYNPAAGNLLLDVSVSYSGGYNGYQSFFQADNGIGATSRLWVGNSAGQGANALVTSFDISPSAAIPEPGSMLLVGLGLIGLAAAGRKRKAA</sequence>
<dbReference type="Pfam" id="PF07589">
    <property type="entry name" value="PEP-CTERM"/>
    <property type="match status" value="1"/>
</dbReference>
<organism evidence="2 3">
    <name type="scientific">Massilia soli</name>
    <dbReference type="NCBI Taxonomy" id="2792854"/>
    <lineage>
        <taxon>Bacteria</taxon>
        <taxon>Pseudomonadati</taxon>
        <taxon>Pseudomonadota</taxon>
        <taxon>Betaproteobacteria</taxon>
        <taxon>Burkholderiales</taxon>
        <taxon>Oxalobacteraceae</taxon>
        <taxon>Telluria group</taxon>
        <taxon>Massilia</taxon>
    </lineage>
</organism>
<keyword evidence="3" id="KW-1185">Reference proteome</keyword>
<reference evidence="2 3" key="1">
    <citation type="submission" date="2021-08" db="EMBL/GenBank/DDBJ databases">
        <title>Massilia sp. R798.</title>
        <authorList>
            <person name="Baek J.H."/>
            <person name="Jung H.S."/>
            <person name="Kim K.R."/>
            <person name="Jeon C.O."/>
        </authorList>
    </citation>
    <scope>NUCLEOTIDE SEQUENCE [LARGE SCALE GENOMIC DNA]</scope>
    <source>
        <strain evidence="2 3">R798</strain>
    </source>
</reference>
<evidence type="ECO:0000259" key="1">
    <source>
        <dbReference type="Pfam" id="PF07589"/>
    </source>
</evidence>
<name>A0ABS7SQF4_9BURK</name>
<dbReference type="InterPro" id="IPR013424">
    <property type="entry name" value="Ice-binding_C"/>
</dbReference>